<feature type="transmembrane region" description="Helical" evidence="12">
    <location>
        <begin position="925"/>
        <end position="950"/>
    </location>
</feature>
<keyword evidence="4 12" id="KW-0812">Transmembrane</keyword>
<evidence type="ECO:0000313" key="16">
    <source>
        <dbReference type="Proteomes" id="UP000641853"/>
    </source>
</evidence>
<proteinExistence type="inferred from homology"/>
<keyword evidence="10" id="KW-0325">Glycoprotein</keyword>
<reference evidence="15" key="1">
    <citation type="submission" date="2020-06" db="EMBL/GenBank/DDBJ databases">
        <title>Draft genome sequences of strains closely related to Aspergillus parafelis and Aspergillus hiratsukae.</title>
        <authorList>
            <person name="Dos Santos R.A.C."/>
            <person name="Rivero-Menendez O."/>
            <person name="Steenwyk J.L."/>
            <person name="Mead M.E."/>
            <person name="Goldman G.H."/>
            <person name="Alastruey-Izquierdo A."/>
            <person name="Rokas A."/>
        </authorList>
    </citation>
    <scope>NUCLEOTIDE SEQUENCE</scope>
    <source>
        <strain evidence="15">CNM-CM7691</strain>
    </source>
</reference>
<evidence type="ECO:0000256" key="1">
    <source>
        <dbReference type="ARBA" id="ARBA00004141"/>
    </source>
</evidence>
<accession>A0A8H6R5W5</accession>
<dbReference type="SMART" id="SM00382">
    <property type="entry name" value="AAA"/>
    <property type="match status" value="2"/>
</dbReference>
<evidence type="ECO:0000256" key="8">
    <source>
        <dbReference type="ARBA" id="ARBA00022989"/>
    </source>
</evidence>
<dbReference type="GO" id="GO:0005743">
    <property type="term" value="C:mitochondrial inner membrane"/>
    <property type="evidence" value="ECO:0007669"/>
    <property type="project" value="TreeGrafter"/>
</dbReference>
<dbReference type="GO" id="GO:0005524">
    <property type="term" value="F:ATP binding"/>
    <property type="evidence" value="ECO:0007669"/>
    <property type="project" value="UniProtKB-KW"/>
</dbReference>
<evidence type="ECO:0000256" key="3">
    <source>
        <dbReference type="ARBA" id="ARBA00022448"/>
    </source>
</evidence>
<keyword evidence="7" id="KW-0067">ATP-binding</keyword>
<feature type="transmembrane region" description="Helical" evidence="12">
    <location>
        <begin position="962"/>
        <end position="985"/>
    </location>
</feature>
<dbReference type="PROSITE" id="PS00211">
    <property type="entry name" value="ABC_TRANSPORTER_1"/>
    <property type="match status" value="2"/>
</dbReference>
<feature type="transmembrane region" description="Helical" evidence="12">
    <location>
        <begin position="699"/>
        <end position="722"/>
    </location>
</feature>
<organism evidence="15 16">
    <name type="scientific">Aspergillus felis</name>
    <dbReference type="NCBI Taxonomy" id="1287682"/>
    <lineage>
        <taxon>Eukaryota</taxon>
        <taxon>Fungi</taxon>
        <taxon>Dikarya</taxon>
        <taxon>Ascomycota</taxon>
        <taxon>Pezizomycotina</taxon>
        <taxon>Eurotiomycetes</taxon>
        <taxon>Eurotiomycetidae</taxon>
        <taxon>Eurotiales</taxon>
        <taxon>Aspergillaceae</taxon>
        <taxon>Aspergillus</taxon>
        <taxon>Aspergillus subgen. Fumigati</taxon>
    </lineage>
</organism>
<dbReference type="InterPro" id="IPR017871">
    <property type="entry name" value="ABC_transporter-like_CS"/>
</dbReference>
<dbReference type="InterPro" id="IPR011527">
    <property type="entry name" value="ABC1_TM_dom"/>
</dbReference>
<keyword evidence="6" id="KW-0547">Nucleotide-binding</keyword>
<dbReference type="PROSITE" id="PS50929">
    <property type="entry name" value="ABC_TM1F"/>
    <property type="match status" value="2"/>
</dbReference>
<sequence length="1279" mass="138901">MVSQQDDARLDERQRAILDRQLNGLGGEAGQRKNVFAYATLSDRVILSVSSICAVLAGALNPLVPVIYGLLVSVYDGFAAGTVPASELRSKTATFSLYYVYLSIGLFVFTYVATVGFYYTGERIARTIRTTYLAAILRQNMAFFDLLGPGEITSRIMSDMGTVQEAVTSKLAVMLTAIATFCAAFVVAFIMYWKTALIISPFFVIMIVTETLGGAYMVKHHKRAMELYTQAAGIAEEAIAAIKHVTAFGIQTLLSERYLSVLEQAANADRKAENMVAGMIAWMNAMPNLIYALAFWAGSIYLTRGQMSVAEVSATTLAVTIGSFAIIRIAPSAQALLSGIAITGEILKSIARRSPQDPLMKQGDEPSTVVGDIVLDRVGLIYPSRDDVDILNDVSLRCAAMKKTAIVGSSGSGKSSILGLVERFYEPTSGTVLLDGRDIQSLNLRWLRRQISLVDQMPVLFNATILENILYGCSDIVDQLSESEKHERVVQASRKANAHDFISALPDGYHTPVGEKGLQLSGGQRQRVAIARALIRDPKILLLDEATSALDSKSEAMVQKALDAAAEHRTTIIVAHRLSTIQNADHIIVLDQGKVVEEGTHHALIAQNGAYAALVQKQQIGDTNDQKTPDGTRLSIDDDDDDSPYGGNLDDVDEKEIRTEEVALSSAAQEEETQRESRKLSALQTIGFIARLSKRDWKVLLFGLANAILAGLTIPVQSVFFAKILTAIGFAPPQYSQLRSEVNFWSGLYVMLTGTTFLFWMGVEITLSYATQKLAGRVREICFRSILAQDMAFFDVPGNAPSALSSVLSKSTNDLAGMGGPVLGGILTFISTIIAGIILALAIGWKLALVCTATIPIVVACGWLRLQVLSTFDSKVRQSGIESAAYAGELVRTVRTVASLGLEEHALARYEGILAGQAAKSLRSILLASALYAASASIVYLCAALAFWYGGTLIASHEYSTFQVYICFVSLISGSQIAGSIFTYAPDASKAMHASREIQDIMNLKPTINNMVPTTPQPAQAGTEKNQTQQNLSACRVQFEHVSFTYPSRPTRRALDDLHITVEPGQTLALVGQSGSGKSTCVSLLERFYDPDQGRILIDGQDIRLRDVDEYRLDISLVSQETIIFSGTIRDNIAVGLARQEVRDDQILEACKQANILEFVQSLPDGLSTLVGTGGSMLSGGQKQRIAIARAFLRKPKLLLLDEATSALDSQSEAIVQEAMDTIRKDRTTIMVAHRLSTVKNADAICVMQDGKVLETGTHEQLMGKRGKYWEMVAMQSLH</sequence>
<gene>
    <name evidence="15" type="ORF">CNMCM7691_004645</name>
</gene>
<feature type="domain" description="ABC transmembrane type-1" evidence="14">
    <location>
        <begin position="707"/>
        <end position="990"/>
    </location>
</feature>
<feature type="transmembrane region" description="Helical" evidence="12">
    <location>
        <begin position="41"/>
        <end position="60"/>
    </location>
</feature>
<dbReference type="InterPro" id="IPR036640">
    <property type="entry name" value="ABC1_TM_sf"/>
</dbReference>
<evidence type="ECO:0000259" key="13">
    <source>
        <dbReference type="PROSITE" id="PS50893"/>
    </source>
</evidence>
<feature type="transmembrane region" description="Helical" evidence="12">
    <location>
        <begin position="742"/>
        <end position="763"/>
    </location>
</feature>
<dbReference type="FunFam" id="3.40.50.300:FF:000967">
    <property type="entry name" value="ABC multidrug transporter mdr4"/>
    <property type="match status" value="1"/>
</dbReference>
<keyword evidence="3" id="KW-0813">Transport</keyword>
<evidence type="ECO:0000256" key="9">
    <source>
        <dbReference type="ARBA" id="ARBA00023136"/>
    </source>
</evidence>
<evidence type="ECO:0000256" key="6">
    <source>
        <dbReference type="ARBA" id="ARBA00022741"/>
    </source>
</evidence>
<evidence type="ECO:0000256" key="4">
    <source>
        <dbReference type="ARBA" id="ARBA00022692"/>
    </source>
</evidence>
<feature type="transmembrane region" description="Helical" evidence="12">
    <location>
        <begin position="97"/>
        <end position="119"/>
    </location>
</feature>
<protein>
    <submittedName>
        <fullName evidence="15">Uncharacterized protein</fullName>
    </submittedName>
</protein>
<dbReference type="FunFam" id="3.40.50.300:FF:000240">
    <property type="entry name" value="ABC transporter B family member 20"/>
    <property type="match status" value="1"/>
</dbReference>
<keyword evidence="8 12" id="KW-1133">Transmembrane helix</keyword>
<feature type="region of interest" description="Disordered" evidence="11">
    <location>
        <begin position="621"/>
        <end position="651"/>
    </location>
</feature>
<dbReference type="PANTHER" id="PTHR43394">
    <property type="entry name" value="ATP-DEPENDENT PERMEASE MDL1, MITOCHONDRIAL"/>
    <property type="match status" value="1"/>
</dbReference>
<evidence type="ECO:0000256" key="2">
    <source>
        <dbReference type="ARBA" id="ARBA00007577"/>
    </source>
</evidence>
<dbReference type="InterPro" id="IPR027417">
    <property type="entry name" value="P-loop_NTPase"/>
</dbReference>
<evidence type="ECO:0000313" key="15">
    <source>
        <dbReference type="EMBL" id="KAF7184086.1"/>
    </source>
</evidence>
<dbReference type="Pfam" id="PF00005">
    <property type="entry name" value="ABC_tran"/>
    <property type="match status" value="2"/>
</dbReference>
<dbReference type="CDD" id="cd18578">
    <property type="entry name" value="ABC_6TM_Pgp_ABCB1_D2_like"/>
    <property type="match status" value="1"/>
</dbReference>
<feature type="transmembrane region" description="Helical" evidence="12">
    <location>
        <begin position="847"/>
        <end position="866"/>
    </location>
</feature>
<feature type="transmembrane region" description="Helical" evidence="12">
    <location>
        <begin position="171"/>
        <end position="192"/>
    </location>
</feature>
<feature type="transmembrane region" description="Helical" evidence="12">
    <location>
        <begin position="280"/>
        <end position="302"/>
    </location>
</feature>
<dbReference type="InterPro" id="IPR003593">
    <property type="entry name" value="AAA+_ATPase"/>
</dbReference>
<dbReference type="GO" id="GO:0090374">
    <property type="term" value="P:oligopeptide export from mitochondrion"/>
    <property type="evidence" value="ECO:0007669"/>
    <property type="project" value="TreeGrafter"/>
</dbReference>
<dbReference type="PANTHER" id="PTHR43394:SF11">
    <property type="entry name" value="ATP-BINDING CASSETTE TRANSPORTER"/>
    <property type="match status" value="1"/>
</dbReference>
<dbReference type="GO" id="GO:0016887">
    <property type="term" value="F:ATP hydrolysis activity"/>
    <property type="evidence" value="ECO:0007669"/>
    <property type="project" value="InterPro"/>
</dbReference>
<keyword evidence="5" id="KW-0677">Repeat</keyword>
<evidence type="ECO:0000256" key="12">
    <source>
        <dbReference type="SAM" id="Phobius"/>
    </source>
</evidence>
<comment type="caution">
    <text evidence="15">The sequence shown here is derived from an EMBL/GenBank/DDBJ whole genome shotgun (WGS) entry which is preliminary data.</text>
</comment>
<dbReference type="SUPFAM" id="SSF90123">
    <property type="entry name" value="ABC transporter transmembrane region"/>
    <property type="match status" value="2"/>
</dbReference>
<comment type="similarity">
    <text evidence="2">Belongs to the ABC transporter superfamily. ABCB family. Multidrug resistance exporter (TC 3.A.1.201) subfamily.</text>
</comment>
<feature type="transmembrane region" description="Helical" evidence="12">
    <location>
        <begin position="815"/>
        <end position="841"/>
    </location>
</feature>
<evidence type="ECO:0000256" key="7">
    <source>
        <dbReference type="ARBA" id="ARBA00022840"/>
    </source>
</evidence>
<dbReference type="AlphaFoldDB" id="A0A8H6R5W5"/>
<evidence type="ECO:0000259" key="14">
    <source>
        <dbReference type="PROSITE" id="PS50929"/>
    </source>
</evidence>
<comment type="subcellular location">
    <subcellularLocation>
        <location evidence="1">Membrane</location>
        <topology evidence="1">Multi-pass membrane protein</topology>
    </subcellularLocation>
</comment>
<keyword evidence="9 12" id="KW-0472">Membrane</keyword>
<dbReference type="InterPro" id="IPR003439">
    <property type="entry name" value="ABC_transporter-like_ATP-bd"/>
</dbReference>
<dbReference type="InterPro" id="IPR039421">
    <property type="entry name" value="Type_1_exporter"/>
</dbReference>
<feature type="domain" description="ABC transporter" evidence="13">
    <location>
        <begin position="375"/>
        <end position="617"/>
    </location>
</feature>
<feature type="transmembrane region" description="Helical" evidence="12">
    <location>
        <begin position="308"/>
        <end position="327"/>
    </location>
</feature>
<evidence type="ECO:0000256" key="10">
    <source>
        <dbReference type="ARBA" id="ARBA00023180"/>
    </source>
</evidence>
<evidence type="ECO:0000256" key="5">
    <source>
        <dbReference type="ARBA" id="ARBA00022737"/>
    </source>
</evidence>
<evidence type="ECO:0000256" key="11">
    <source>
        <dbReference type="SAM" id="MobiDB-lite"/>
    </source>
</evidence>
<dbReference type="EMBL" id="JACBAG010001674">
    <property type="protein sequence ID" value="KAF7184086.1"/>
    <property type="molecule type" value="Genomic_DNA"/>
</dbReference>
<dbReference type="Gene3D" id="3.40.50.300">
    <property type="entry name" value="P-loop containing nucleotide triphosphate hydrolases"/>
    <property type="match status" value="2"/>
</dbReference>
<keyword evidence="16" id="KW-1185">Reference proteome</keyword>
<dbReference type="GO" id="GO:0015421">
    <property type="term" value="F:ABC-type oligopeptide transporter activity"/>
    <property type="evidence" value="ECO:0007669"/>
    <property type="project" value="TreeGrafter"/>
</dbReference>
<name>A0A8H6R5W5_9EURO</name>
<dbReference type="Gene3D" id="1.20.1560.10">
    <property type="entry name" value="ABC transporter type 1, transmembrane domain"/>
    <property type="match status" value="1"/>
</dbReference>
<dbReference type="CDD" id="cd03249">
    <property type="entry name" value="ABC_MTABC3_MDL1_MDL2"/>
    <property type="match status" value="1"/>
</dbReference>
<feature type="domain" description="ABC transporter" evidence="13">
    <location>
        <begin position="1037"/>
        <end position="1275"/>
    </location>
</feature>
<feature type="transmembrane region" description="Helical" evidence="12">
    <location>
        <begin position="198"/>
        <end position="218"/>
    </location>
</feature>
<dbReference type="SUPFAM" id="SSF52540">
    <property type="entry name" value="P-loop containing nucleoside triphosphate hydrolases"/>
    <property type="match status" value="2"/>
</dbReference>
<dbReference type="Pfam" id="PF00664">
    <property type="entry name" value="ABC_membrane"/>
    <property type="match status" value="2"/>
</dbReference>
<dbReference type="Proteomes" id="UP000641853">
    <property type="component" value="Unassembled WGS sequence"/>
</dbReference>
<feature type="domain" description="ABC transmembrane type-1" evidence="14">
    <location>
        <begin position="49"/>
        <end position="338"/>
    </location>
</feature>
<dbReference type="CDD" id="cd18577">
    <property type="entry name" value="ABC_6TM_Pgp_ABCB1_D1_like"/>
    <property type="match status" value="1"/>
</dbReference>
<dbReference type="PROSITE" id="PS50893">
    <property type="entry name" value="ABC_TRANSPORTER_2"/>
    <property type="match status" value="2"/>
</dbReference>